<dbReference type="InterPro" id="IPR020806">
    <property type="entry name" value="PKS_PP-bd"/>
</dbReference>
<keyword evidence="6" id="KW-0511">Multifunctional enzyme</keyword>
<feature type="region of interest" description="N-terminal hotdog fold" evidence="8">
    <location>
        <begin position="5211"/>
        <end position="5332"/>
    </location>
</feature>
<dbReference type="InterPro" id="IPR014030">
    <property type="entry name" value="Ketoacyl_synth_N"/>
</dbReference>
<dbReference type="Pfam" id="PF18369">
    <property type="entry name" value="PKS_DE"/>
    <property type="match status" value="1"/>
</dbReference>
<dbReference type="InterPro" id="IPR032821">
    <property type="entry name" value="PKS_assoc"/>
</dbReference>
<dbReference type="Pfam" id="PF00550">
    <property type="entry name" value="PP-binding"/>
    <property type="match status" value="5"/>
</dbReference>
<dbReference type="InterPro" id="IPR049552">
    <property type="entry name" value="PKS_DH_N"/>
</dbReference>
<comment type="pathway">
    <text evidence="1">Antibiotic biosynthesis.</text>
</comment>
<evidence type="ECO:0000256" key="9">
    <source>
        <dbReference type="SAM" id="MobiDB-lite"/>
    </source>
</evidence>
<feature type="domain" description="Carrier" evidence="10">
    <location>
        <begin position="5926"/>
        <end position="6001"/>
    </location>
</feature>
<evidence type="ECO:0000256" key="7">
    <source>
        <dbReference type="ARBA" id="ARBA00023315"/>
    </source>
</evidence>
<dbReference type="InterPro" id="IPR013968">
    <property type="entry name" value="PKS_KR"/>
</dbReference>
<feature type="domain" description="Carrier" evidence="10">
    <location>
        <begin position="2481"/>
        <end position="2556"/>
    </location>
</feature>
<dbReference type="Pfam" id="PF21089">
    <property type="entry name" value="PKS_DH_N"/>
    <property type="match status" value="3"/>
</dbReference>
<dbReference type="SMART" id="SM00822">
    <property type="entry name" value="PKS_KR"/>
    <property type="match status" value="4"/>
</dbReference>
<feature type="domain" description="PKS/mFAS DH" evidence="12">
    <location>
        <begin position="5211"/>
        <end position="5481"/>
    </location>
</feature>
<dbReference type="InterPro" id="IPR001227">
    <property type="entry name" value="Ac_transferase_dom_sf"/>
</dbReference>
<feature type="domain" description="Ketosynthase family 3 (KS3)" evidence="11">
    <location>
        <begin position="4331"/>
        <end position="4757"/>
    </location>
</feature>
<dbReference type="InterPro" id="IPR020841">
    <property type="entry name" value="PKS_Beta-ketoAc_synthase_dom"/>
</dbReference>
<evidence type="ECO:0000259" key="11">
    <source>
        <dbReference type="PROSITE" id="PS52004"/>
    </source>
</evidence>
<keyword evidence="5" id="KW-0045">Antibiotic biosynthesis</keyword>
<dbReference type="NCBIfam" id="NF045894">
    <property type="entry name" value="PKS_plus_SDR"/>
    <property type="match status" value="1"/>
</dbReference>
<proteinExistence type="predicted"/>
<dbReference type="InterPro" id="IPR016035">
    <property type="entry name" value="Acyl_Trfase/lysoPLipase"/>
</dbReference>
<dbReference type="Pfam" id="PF00698">
    <property type="entry name" value="Acyl_transf_1"/>
    <property type="match status" value="5"/>
</dbReference>
<feature type="region of interest" description="C-terminal hotdog fold" evidence="8">
    <location>
        <begin position="3610"/>
        <end position="3753"/>
    </location>
</feature>
<feature type="domain" description="Ketosynthase family 3 (KS3)" evidence="11">
    <location>
        <begin position="6019"/>
        <end position="6445"/>
    </location>
</feature>
<feature type="compositionally biased region" description="Low complexity" evidence="9">
    <location>
        <begin position="920"/>
        <end position="936"/>
    </location>
</feature>
<feature type="domain" description="Carrier" evidence="10">
    <location>
        <begin position="7643"/>
        <end position="7718"/>
    </location>
</feature>
<dbReference type="SMART" id="SM01294">
    <property type="entry name" value="PKS_PP_betabranch"/>
    <property type="match status" value="5"/>
</dbReference>
<evidence type="ECO:0000313" key="13">
    <source>
        <dbReference type="EMBL" id="MFC5143575.1"/>
    </source>
</evidence>
<dbReference type="CDD" id="cd08952">
    <property type="entry name" value="KR_1_SDR_x"/>
    <property type="match status" value="1"/>
</dbReference>
<dbReference type="Pfam" id="PF16197">
    <property type="entry name" value="KAsynt_C_assoc"/>
    <property type="match status" value="5"/>
</dbReference>
<dbReference type="SMART" id="SM00827">
    <property type="entry name" value="PKS_AT"/>
    <property type="match status" value="5"/>
</dbReference>
<feature type="domain" description="Carrier" evidence="10">
    <location>
        <begin position="972"/>
        <end position="1047"/>
    </location>
</feature>
<dbReference type="SUPFAM" id="SSF51735">
    <property type="entry name" value="NAD(P)-binding Rossmann-fold domains"/>
    <property type="match status" value="8"/>
</dbReference>
<dbReference type="Gene3D" id="3.40.366.10">
    <property type="entry name" value="Malonyl-Coenzyme A Acyl Carrier Protein, domain 2"/>
    <property type="match status" value="5"/>
</dbReference>
<dbReference type="InterPro" id="IPR014043">
    <property type="entry name" value="Acyl_transferase_dom"/>
</dbReference>
<feature type="domain" description="Carrier" evidence="10">
    <location>
        <begin position="4235"/>
        <end position="4310"/>
    </location>
</feature>
<feature type="active site" description="Proton acceptor; for dehydratase activity" evidence="8">
    <location>
        <position position="5243"/>
    </location>
</feature>
<evidence type="ECO:0000256" key="3">
    <source>
        <dbReference type="ARBA" id="ARBA00022553"/>
    </source>
</evidence>
<dbReference type="InterPro" id="IPR016039">
    <property type="entry name" value="Thiolase-like"/>
</dbReference>
<dbReference type="Pfam" id="PF22953">
    <property type="entry name" value="SpnB_Rossmann"/>
    <property type="match status" value="3"/>
</dbReference>
<dbReference type="CDD" id="cd08956">
    <property type="entry name" value="KR_3_FAS_SDR_x"/>
    <property type="match status" value="3"/>
</dbReference>
<dbReference type="InterPro" id="IPR006162">
    <property type="entry name" value="Ppantetheine_attach_site"/>
</dbReference>
<feature type="domain" description="Ketosynthase family 3 (KS3)" evidence="11">
    <location>
        <begin position="2576"/>
        <end position="3002"/>
    </location>
</feature>
<dbReference type="InterPro" id="IPR036736">
    <property type="entry name" value="ACP-like_sf"/>
</dbReference>
<dbReference type="SMART" id="SM00826">
    <property type="entry name" value="PKS_DH"/>
    <property type="match status" value="3"/>
</dbReference>
<dbReference type="PANTHER" id="PTHR43775:SF51">
    <property type="entry name" value="INACTIVE PHENOLPHTHIOCEROL SYNTHESIS POLYKETIDE SYNTHASE TYPE I PKS1-RELATED"/>
    <property type="match status" value="1"/>
</dbReference>
<dbReference type="InterPro" id="IPR049900">
    <property type="entry name" value="PKS_mFAS_DH"/>
</dbReference>
<dbReference type="Gene3D" id="3.40.50.720">
    <property type="entry name" value="NAD(P)-binding Rossmann-like Domain"/>
    <property type="match status" value="4"/>
</dbReference>
<evidence type="ECO:0000256" key="6">
    <source>
        <dbReference type="ARBA" id="ARBA00023268"/>
    </source>
</evidence>
<dbReference type="SUPFAM" id="SSF52151">
    <property type="entry name" value="FabD/lysophospholipase-like"/>
    <property type="match status" value="5"/>
</dbReference>
<accession>A0ABV9ZQI5</accession>
<dbReference type="SUPFAM" id="SSF55048">
    <property type="entry name" value="Probable ACP-binding domain of malonyl-CoA ACP transacylase"/>
    <property type="match status" value="5"/>
</dbReference>
<feature type="active site" description="Proton donor; for dehydratase activity" evidence="8">
    <location>
        <position position="5403"/>
    </location>
</feature>
<dbReference type="InterPro" id="IPR016036">
    <property type="entry name" value="Malonyl_transacylase_ACP-bd"/>
</dbReference>
<sequence>MVESGLNGSGNRAGSAVGTDDIAVIGLACRLPGADDPAAFWRLLSEGADAITDVPPDRWDGAAVADADPSVPGRTDIRRGGFLDRIGHFDAGFFGLSPKEAAAMDPQQRLVLELAWEALEDAHVRAGTLRSTRTGVFVGAIWDDYATLHHRSGLTAISPHTVTGLHRSIIANRVSYFLGLNGPSMTVDSGQSSSLVSVHLACESLRKGESTIALAGGVNLNIVPESTLGAAKFGGLSPDGRCFTFDARANGYVRGEGGGIVVLKPLAQAVADGDPVHCVIRGSAVNNDGGGDGLTVPLQSGQEQVLRLAYERAGVDPAHVGYVELHGTGTKVGDPIEAAALGTVLGAGAGRDPEQPLRVGSAKTNVGHLEGAAGITGLLKAALALRHRELPASLNFETPNPAIPLTRLNLRVQTEHAAWDAQDDRPLLAGVSSFGMGGTNCHIVLAEHRAAADEAEPAGAVGEPDTAPTPWPLSAKTASGLRAQAAALLSHTEAHPGLSLPDVGRSLATGRTAFEHRAVVVGEDRDDFLRALRELSTGGIDAALTTGRTRPRGKLAFLFSGQGSQRAAMGRELAEAFPAFAAALDEVCAHLDPRLPRPLREVMFAPEGSAEAAELDRTLYTQTSLFAVEVALFRLLESWGITPDVLMGHSVGELAAAHVAGVLSLADACALVAARGRLMQALPAGGAMIAVQAAEDEVRARIGERTDRVSIAALNGPDSVVVSGDEDLVTEIADAFAALGRKTSRLRVSHAFHSPHMEPMLAEFRRVAEDLAFHAPRIPIVSNVTGRLSAGEEAEDTYEGSTADYWVRHVRDAVRFADGVARLDEQGVRTYLELGPGGVLTSMARTSADGDALFVPALRARRPEAHALLAAVGSLHVHGVEPDWTALFDGRGARRKVALPTYAFERQRYWLDDAATPSASASASASTSVPASTDTSWAPAAPQPEATAGTASEPVGALARRLAGLPESERDEVVLDLVRAHIAAVLGHAEAHQVQAEWTFKDLGFDSLSSVELRNQLGEATGLRLPSGLLFDHPTPAALARHLGAESLGEGEGEVAGVALPGTAADPDEPIAIVAMSCRLPGGVRSPEDLWRLVASGGDAVSGFPTDRGWDVEALYDPEPGTPGKSSTRQGGFLHEAAEFDAGFFGISPREAVAIDPQQRLVLETAWEAFERAGIDPATLRGSRAGVFIGATAQDYGPRLHEPVDGIEGYLLTGTTTSVASGRVAYSFGLEGPAVTVDTACSSSLVALHLAVQSLRSGECTMALAGGVTVMSTPGMFVEFSRQRGLSADGRCKAFAAGADGTGWAEGVGMLLVERLSDAERNGHQVLAVVRGSAVNQDGASNGLTAPNGPSQQRVIRQALASAGLAPGDVDAVEAHGTGTRLGDPIEAEALIAAYGQGRDGDRPLWLGSLKSNIGHTQAAAGVAGVIKMVMAMRHGMLPQTLHVDEPTPHVDWSASGVRLLTEAVEWSAGDLPRRAAVSSFGISGTNAHVIVEQAATSDEPAREVTAAGPVPWVLSAKSEAALRDQAGRLLSFLDAEGAEVRPADVGFSLATSRAALERRAVVVGEELADFRRGLETVASGAAPVGGALGGRVGFLFSGQGSQRIGMGRELYEAHPVFAAAYDEVCALLDEPVDVESEELHQTGSTQPALFAVEVALFRLLESWGIRPDYVAGHSVGEIAAAHVAGVLTLADAAKLVSARAALMQALPVGGAMVAVQATEDEVLPHLTEHAGIAAVNGPRSVVVSGAEDAVTAIAEVFEQQGRKTSRLKVSHAFHSPLMAPMLADFAEVVGGLSFSEPRIPVVSNLTGSLAEPYTPEYWVQHVREAVRFADGVRTLHELGVTTFVEIGPGGVLSALTQGCLDDEAVVTVPALRADRPEPEAITLALGQLHTHGVSPDWQALFPGARRVDLPTYAFQRERYWLDAPRTAAAGAPEALDADFWDSVESEDRASLGALLGLEPAALDVVAPRLSAWRRQRREQSTADGWRYRITWQPLGDIRGSAPSGTWLYVTSEESAWTEAIHTGLTELGVDLVPFVVDEDADRDSLARSLADAGHGEAAGIVFAAAGAEARAEARAEGGTDALQRLVLLVQALGDAGIEAPLWCLTSGAVSTGTSDPLTDPASALIWGLGRVVALEQPQRWGGLVDLPAALDPRSLERLAGLLTQADEDQLAVRASGVSGRRLVRAPQSAAPADTPWSPRGTVLVTGGTGALGGHVARWLATAGAEHLLLTSRRGPGAPGAAELKAELEELGARVTVAACDAADRAALAELLGRHAVNAVVHTAGVLDDGLVESLTPERLHHVLRPKVGAALHLHELTQDRRHDLDAFVMFSSMTGVWGNGGQGAYGAANAFLDALAEQRRAQGLPALAVAWGSWADGGMAGGAAGDHLRRRGVRAIAALPAISVLHGALTHGETSVTVADVDWDRFVPAFAGTRPCPLLQGVPEAREALEARAQAAQSTGVPASALGRRLLGGTPGEQDRILLDLVREQAATVLGHTGKGAFEADRTFRETGFDSLTAVELRHRLNTATGLKLPTTLVFDHPTPTALARHLREELLGRHGLEAEAAQASAAAAADEPLAIVSMSCRFPGGVQSPEDLWELLRSGRDAVSGFPTDRGWDIDSLYDPDPDRSGRTYAREGGFIQGADRFDAALFGISPREALAMDPQQRLLLETAWEAFERAGIAPASVRASRTGVFIGTNGQDYANGLRNAPEEIEGYALTGKAASVVSGRISYTFGLEGPAVTVDTACSSSLVALHLAAQALRSGECTMALVGGVTVMTTPDLFVEFSRQRGLSADGRCKAFAAGADGTGWGEGVGLLLVERLSDAQRHGHQVLAVVRGSAVNQDGASNGLTAPNGPSQQRVIRQALASAGLTPADVGAVEAHGTGTKLGDPIEAQALLATYGQERDGDRPLWLGSVKSNIGHTQAAAGVAGVIKMVMAMRHGVLPRTLHVDEPTAHVDWSAGAVRLLTEAVEWPAGDLPRRAAVSSFGIGGTNAHTIIEEAPAEAGAEPTGSAPAEAEPAGAGEHRPVPVPWVLSAKSEAALRAQAERLLAFAADDVSPADTGFSSATTRSALDHRAAVIGTDTAELRAGLEALAAGEPAANVVAGRAHPADKVGFLFSGQGSQRIGMGRELYAAHPVFAAAYDEVCALLDAPVDVDAETLHQTGSTQPALFAVEVALFRLLESWGVRPDYVAGHSVGEIAAAHVAGVLSLADAAKLVSARAALMQALPAGGAMVAVQATEEEVLPHLTEQVGIAAVNGPRSVVVSGAEDAVVAIGETFKQQGRKTSRLKVSHAFHSPLMDPMLEDFAEVVRGLTFGEPRIPVVSNLTGGLAEPYTPEYWVRHVREAVRFADGVRTLHDLGVTTFVEIGPGGVLSALTQGCLDDEGDGVLTVPVLRADRPEPQAITTAYAQLHVRGVEVDWHAFFPGTRRITLPTYAFQRERYWLDAPASAGDMRAVGQGEAGHPLLGAAVPLADGDGHLLTGRLSAHTHPWLVDHAVNGVALLPGTAFVELAITAADAVGCDLLEELTLETPLLVPGRGGVALQVRVGADDGAGRRPLTVHSRIDDGDAYAHEDESERTWVRHASGFLAVAPGPVDGSLAAWPPAGAEPVDVDGFYDRLAGMALDYGPVFQGLRAAWRSGDDFFAEVELPGAERTGAGAYGLHPALFDAALHTVWLGAVEPEAGTGHGLLPFAWSGVRLAAAGASVLRVKVSRAGTGTSTVSLVLADGTGEPVAQIDSLTLRPLPADQLRAGSGGDGSVFGLEWTPVSLPAAPDGMRIDTYEDLAALRAAGALPDTGTGTGIGTDAVVVLCPTGAGSDTAARVREVGNAVLELLQWWLAEERPSRLVLVMRTGDLAQSAVSGLVRSAQSENPDRIVLVETAADSGDDRAGLARVLPGLIASGEPQAAVRAGEVRVPRLVRIAAPDTDRETRTGTGTDTGAELPALGSGTVLLTGASGGLGGLFARHLVAEHGVRSLLLVSRRGGDAPGAAELAADLTAQGAEVTWAACDVADRDAVRELLAGRGLSAIIHTAGVLDDGIIGALTPERLDGVFRPKVDAALNLHELAGELSGDLSAFVLFSSVAGTLGTPGQGNYAAANTFLDALAEHRRAQGLPATSLAWGLWAQDSESAMTGSLDHTDLTRIKRMGLAAIPSADGLRMFDAALATGRAAVVPVRLDTSAFRDGPGQQPVPAVLRGLVRVAPVRRAASAAQAAPKGSLGQRLAGLPEAERGQVVLDLVRTEVATVLGHAGAQAVGADDSFKDVGFDSLTAVELRNRLNSAVGMRLPATLIFDYPNPLALARFLTAEAAGSGETATAPVTVATAGGAADEPIAIVGMACRYPGGVQSPEDLWQLVFSGRDAVSGFPEDRGWDVENLYDPDPDQWGTSYTREGGFLHDAADFDAEFFGISPREALAMDPQQRLLLETSWEAFERAGIDPASVRGSRTGVFAGVMYHDYGGRVHTSPAGLEGYLVNGSAGSVASGRVSYTFGLEGPAVTVDTACSSSLVALHLAAQALRSGECSMALVGGVTVMAGPSVFVEFSRQRGLSADGRCKAFAAGADGTGWAEGAGMLLVERLSDARRNGHQVLAVVRGTAVNQDGASNGLTAPNGPAQQRVIRQALANAGVSSDQVDAVEAHGTGTKLGDPIEAQALLATYGQERDGERPLWLGSLKSNIGHAQAAAGVGGVIKMVMAMRHGVLPRTLHVDEPTPHVDWSAGEVRLLTEAVEWPAGDAPRRAAVSSFGVSGTNAHVIVEQAPARATPSPTPSSDAASAAVVPWVLSAKSEAALRDQADRLLSFMDTEGAGGGTGVNPVDVAFSLATSRAALERRAVVVGGDLAEFRRGLEAVASGADAVSGAAGGKVGFLFSGQGSQRIGMGRELYATYPVFAAAYDEVCALLDAPVDVDAETLHETGSTQPALFAVEVALFRLLESWGIRPDYVAGHSVGEIAAAHVAGVLSLDDAAKLVSARAALMQALPAGGAMVAVQATEDEVLPHLTDGVGIAAINGPQSVVVSGAEDAVVAIAEVFKQQGRKTSRLKVSHAFHSPLMDPMLEEFTEVVGRLSFNEPRIPVVSNLTGRLAEPYTPEYWVRHVREAVRFADGIRTLHDLGVTAFVEIGPGGVLSALTQACLDDDVITIPALRADRPEPYAIVTAVGRLHAHGFSPDWQALFPGARRVDLPTYAFQRERYWLDVPQAPGDVRAAGLGAADHPLLGAAIATADSDGFLLTGLLSLESHPWLSDHAVNGTVLLPGTAFVELAVRAGDEAGCGWIEDLTLELPLVVPERGGVTLQVAVGSEDESGRRQLRVHSRVEDGSWVRHATGVLSSAEAPPAADVGAWPPAHAEAVDLTAFYADMAAAGLEYGPVFRGLRSVWRSGDDVLAEVALPEGAEPGAFALHPALLDAALHALAAGGLVSLDDGPVLPFAWSGVALQAAGAAMVRVKLSRTGTGSVTLAVADGAGDPVASVESLSLRAVSAEQLRGAGDGDRLFGLEWTPFALPSASSGAEALVIESFAGFEALRESESEGAPDVVAVPCPTGAGVDTATRVREVTHAVLELVQWWLGEERPARLALVTRPGDLAHAAVWGLVRSAQSENPDRIVLVEAEDTEEAVRVLPAAVASGEPQFAVRGQEVLVPRLAKATGTDAVTPDFGAGPVLLTGASGALGGLVARHLVAAHGVRSLLLLSRRGAQAPGAVELEAELAAWGAEVRWAACDAADRNALAGVLAGTPVTAVVHTAGVLDDGVIAALTPERMDTVLRPKVDAVLNLHELTSDLSAFVVFSSVSGILGSAGQGNYAAANTFLDAFAEARRAQGLPATSLAWGLWEQGSGMADRLDQADLTRLKRVGLAPIAVDEGLRLFDAALALDRAAVAPLRLDLGGLQGTVPPVLRGLRGPVRGNARRAAQTAPKGSLGQRLAGLPEAERGQVVLDLVRTEVAAVLGHASVQAVQPEHAFQDAGFDSLTSVELRNRLNAATGLRLPATMVFDHPTPAALSRYLLAETLGVQEQSEAAVAAVGGTDEAIAIVGMACRFPGDVRSPEDLWRLVASGGDAISGFPEDRGWDVENLYDPDPDRSGKSSVRHGGFLHEAAEFDPAFFGISPREALAMDPQQRLLLETSWEAFERAGIDPASVRGSRTGVFAGVMYHDYGGRVKTAPEGMDAYLGSGSAGSIASGRVSYTFGLEGPAVTVDTACSSSLVALHLATQALRTGECSMALVGGVTVMATPSTFVEFSRQRGLSADGRCKAFAAGADGTGWAEGAGMLLVERLSDARRNGHHVLAVVRGTAVNQDGASNGLTAPNGPAQQRVIRQALANAGLSSDQVDAVEAHGTGTRLGDPIEAQALIATYGQERDGDRPLWLGSLKSNIGHAQAAAGVGGVIKMVMAMRHGVLPRTLHVDEPTPHVDWSAGAVRLLTEAVEWPAGDLPRRAAVSSFGISGTNAHVIVEQAPAMAEPSPSSSPTPVSDVVVPWVLSGRTEAALRAQAERLLSLSDAATDLQPADIGFSLATTRSAMEHRAAVVGESRDELLEGLRALAAGSPSARVVEGETGAGGKVGFLFSGQGSQRLGMGRELYAAYPVFAAAYDEVCALLDAPVDVDAETLHQTGCTQPALFAVEVALFRLLESWGVRPDYVAGHSVGEIAAAHVAGVLSLEDAAKLVSARAALMQALPAGGAMVAVQATEEEVLPHLTEQVGIGAINGPQSVVVSGAEDAVTAIGEVFKQQGRKTSRLKVSHAFHSPLMDPMLEDFAAVVRGLTFNEPRIPVVSNLTGRLAESYTPEYWVRHVREAVRFADGVQTLHDLGVTTFVEIGPGGVLSALTQGCLDDDVITIPVVRADRPEPQAVVTALAELHTYGVSPDWQALFPGARRVDLPTYAFQYERFWLEVPEEFTGSAAATGLGLGAAEHPLAGAAVALPGAGGFLVTGRLSLKTHPWLADHTVMGRVLLPGTALVELAVRAGDEAGCAQIEDLTLEAPLVVPERGGVAVQVWVGAEEEPGRRALSVHSRLEDAPDAAPWVRHAVGFLTDVLSEPPHGADAGAWPPAGAEAVDLTGYYEGLAGLGLGYGPVFRGLRSVWRSGDDVLAEVALPEGTEPGAFALHPALLDAALHAIGAGGLVPVGDGPLLPFAWSGVGVRAAGATALRVRASRTGTDAVSLTVADAAGGLVATAGSLSLRPVSREQLLKAGGAGGRADDSLFGLAWQPVALTGTAAGIDVPSDVRSDVRAYADLAALSAEPALPDVAVVPCPAGSGSGAHTAERVHGIVSEVLELVQWWLGEERPARLALVTRPGDLAHAAVWGLVRSAQSENPDRIVLVEAEDVEAAVRVLPAAVASGEPQFAVRGQDVLVPRLTKAAGADTGGGDVPDLADGTVLVTGASGSLGALVARHLVSEHKVRRLLLASRRGAEAPGAAELEAELAAWGAEVTWAACDVADREAVSGMLDGLGGNPLSAVVHTAGVLDDGVVASVTPERLREVFRPKVDAVLNLHDCTRDMALAAFVVFSSVAGMVGSAGQASYAAANSFLDAFSAYRSAQGLPAISLAWGVWEQSGAMTEGLAEADRARMARSGVLPLPPEEGLRLFDAALASEAAVLAPVRIDTGALRAGEAPAVLRALVPAAARRAAVQAAAAPSVSSLADRLEGLPEAERDKAVQDLVRAEVAAVLGHASAQTVRPEHAFQDLGFDSLTAVELRNRLNKATGLRLPATLVFDYPTPALLARHVLTETTGAAEPALVDSLLADLDRVEQELVTKLSESEARDRILSKLQAVLAIAGESGRSPVPEGPGTGSDLESATDDEVFDLLGKEFGIS</sequence>
<dbReference type="Gene3D" id="3.10.129.110">
    <property type="entry name" value="Polyketide synthase dehydratase"/>
    <property type="match status" value="3"/>
</dbReference>
<comment type="caution">
    <text evidence="13">The sequence shown here is derived from an EMBL/GenBank/DDBJ whole genome shotgun (WGS) entry which is preliminary data.</text>
</comment>
<dbReference type="PROSITE" id="PS00012">
    <property type="entry name" value="PHOSPHOPANTETHEINE"/>
    <property type="match status" value="5"/>
</dbReference>
<dbReference type="InterPro" id="IPR020807">
    <property type="entry name" value="PKS_DH"/>
</dbReference>
<dbReference type="SUPFAM" id="SSF47336">
    <property type="entry name" value="ACP-like"/>
    <property type="match status" value="5"/>
</dbReference>
<evidence type="ECO:0000256" key="5">
    <source>
        <dbReference type="ARBA" id="ARBA00023194"/>
    </source>
</evidence>
<dbReference type="PROSITE" id="PS52019">
    <property type="entry name" value="PKS_MFAS_DH"/>
    <property type="match status" value="3"/>
</dbReference>
<feature type="active site" description="Proton donor; for dehydratase activity" evidence="8">
    <location>
        <position position="3671"/>
    </location>
</feature>
<evidence type="ECO:0000256" key="2">
    <source>
        <dbReference type="ARBA" id="ARBA00022450"/>
    </source>
</evidence>
<feature type="region of interest" description="Disordered" evidence="9">
    <location>
        <begin position="920"/>
        <end position="954"/>
    </location>
</feature>
<dbReference type="InterPro" id="IPR055123">
    <property type="entry name" value="SpnB-like_Rossmann"/>
</dbReference>
<feature type="domain" description="Ketosynthase family 3 (KS3)" evidence="11">
    <location>
        <begin position="1068"/>
        <end position="1494"/>
    </location>
</feature>
<evidence type="ECO:0000256" key="1">
    <source>
        <dbReference type="ARBA" id="ARBA00004792"/>
    </source>
</evidence>
<feature type="active site" description="Proton acceptor; for dehydratase activity" evidence="8">
    <location>
        <position position="3498"/>
    </location>
</feature>
<dbReference type="Pfam" id="PF00109">
    <property type="entry name" value="ketoacyl-synt"/>
    <property type="match status" value="5"/>
</dbReference>
<dbReference type="PROSITE" id="PS00606">
    <property type="entry name" value="KS3_1"/>
    <property type="match status" value="4"/>
</dbReference>
<feature type="region of interest" description="Disordered" evidence="9">
    <location>
        <begin position="7767"/>
        <end position="7788"/>
    </location>
</feature>
<feature type="region of interest" description="N-terminal hotdog fold" evidence="8">
    <location>
        <begin position="3466"/>
        <end position="3598"/>
    </location>
</feature>
<reference evidence="14" key="1">
    <citation type="journal article" date="2019" name="Int. J. Syst. Evol. Microbiol.">
        <title>The Global Catalogue of Microorganisms (GCM) 10K type strain sequencing project: providing services to taxonomists for standard genome sequencing and annotation.</title>
        <authorList>
            <consortium name="The Broad Institute Genomics Platform"/>
            <consortium name="The Broad Institute Genome Sequencing Center for Infectious Disease"/>
            <person name="Wu L."/>
            <person name="Ma J."/>
        </authorList>
    </citation>
    <scope>NUCLEOTIDE SEQUENCE [LARGE SCALE GENOMIC DNA]</scope>
    <source>
        <strain evidence="14">CGMCC 4.1641</strain>
    </source>
</reference>
<keyword evidence="4" id="KW-0808">Transferase</keyword>
<evidence type="ECO:0000259" key="10">
    <source>
        <dbReference type="PROSITE" id="PS50075"/>
    </source>
</evidence>
<protein>
    <submittedName>
        <fullName evidence="13">Type I polyketide synthase</fullName>
    </submittedName>
</protein>
<dbReference type="InterPro" id="IPR050091">
    <property type="entry name" value="PKS_NRPS_Biosynth_Enz"/>
</dbReference>
<dbReference type="SUPFAM" id="SSF53901">
    <property type="entry name" value="Thiolase-like"/>
    <property type="match status" value="5"/>
</dbReference>
<feature type="region of interest" description="N-terminal hotdog fold" evidence="8">
    <location>
        <begin position="6902"/>
        <end position="7027"/>
    </location>
</feature>
<dbReference type="Gene3D" id="3.30.70.3290">
    <property type="match status" value="5"/>
</dbReference>
<feature type="domain" description="PKS/mFAS DH" evidence="12">
    <location>
        <begin position="6902"/>
        <end position="7178"/>
    </location>
</feature>
<dbReference type="PANTHER" id="PTHR43775">
    <property type="entry name" value="FATTY ACID SYNTHASE"/>
    <property type="match status" value="1"/>
</dbReference>
<feature type="compositionally biased region" description="Low complexity" evidence="9">
    <location>
        <begin position="3006"/>
        <end position="3024"/>
    </location>
</feature>
<organism evidence="13 14">
    <name type="scientific">Streptomyces aureoversilis</name>
    <dbReference type="NCBI Taxonomy" id="67277"/>
    <lineage>
        <taxon>Bacteria</taxon>
        <taxon>Bacillati</taxon>
        <taxon>Actinomycetota</taxon>
        <taxon>Actinomycetes</taxon>
        <taxon>Kitasatosporales</taxon>
        <taxon>Streptomycetaceae</taxon>
        <taxon>Streptomyces</taxon>
    </lineage>
</organism>
<dbReference type="RefSeq" id="WP_382036594.1">
    <property type="nucleotide sequence ID" value="NZ_JBHSKJ010000001.1"/>
</dbReference>
<dbReference type="PROSITE" id="PS50075">
    <property type="entry name" value="CARRIER"/>
    <property type="match status" value="5"/>
</dbReference>
<dbReference type="Gene3D" id="3.40.47.10">
    <property type="match status" value="5"/>
</dbReference>
<dbReference type="EMBL" id="JBHSKJ010000001">
    <property type="protein sequence ID" value="MFC5143575.1"/>
    <property type="molecule type" value="Genomic_DNA"/>
</dbReference>
<dbReference type="InterPro" id="IPR036291">
    <property type="entry name" value="NAD(P)-bd_dom_sf"/>
</dbReference>
<feature type="region of interest" description="C-terminal hotdog fold" evidence="8">
    <location>
        <begin position="7041"/>
        <end position="7178"/>
    </location>
</feature>
<keyword evidence="3" id="KW-0597">Phosphoprotein</keyword>
<dbReference type="Gene3D" id="1.10.1200.10">
    <property type="entry name" value="ACP-like"/>
    <property type="match status" value="5"/>
</dbReference>
<keyword evidence="2" id="KW-0596">Phosphopantetheine</keyword>
<evidence type="ECO:0000256" key="4">
    <source>
        <dbReference type="ARBA" id="ARBA00022679"/>
    </source>
</evidence>
<evidence type="ECO:0000256" key="8">
    <source>
        <dbReference type="PROSITE-ProRule" id="PRU01363"/>
    </source>
</evidence>
<dbReference type="CDD" id="cd00833">
    <property type="entry name" value="PKS"/>
    <property type="match status" value="5"/>
</dbReference>
<dbReference type="InterPro" id="IPR057326">
    <property type="entry name" value="KR_dom"/>
</dbReference>
<feature type="domain" description="PKS/mFAS DH" evidence="12">
    <location>
        <begin position="3466"/>
        <end position="3753"/>
    </location>
</feature>
<feature type="active site" description="Proton donor; for dehydratase activity" evidence="8">
    <location>
        <position position="7100"/>
    </location>
</feature>
<feature type="region of interest" description="Disordered" evidence="9">
    <location>
        <begin position="3006"/>
        <end position="3028"/>
    </location>
</feature>
<evidence type="ECO:0000313" key="14">
    <source>
        <dbReference type="Proteomes" id="UP001596222"/>
    </source>
</evidence>
<evidence type="ECO:0000259" key="12">
    <source>
        <dbReference type="PROSITE" id="PS52019"/>
    </source>
</evidence>
<dbReference type="InterPro" id="IPR049551">
    <property type="entry name" value="PKS_DH_C"/>
</dbReference>
<keyword evidence="7" id="KW-0012">Acyltransferase</keyword>
<feature type="active site" description="Proton acceptor; for dehydratase activity" evidence="8">
    <location>
        <position position="6934"/>
    </location>
</feature>
<dbReference type="SMART" id="SM00825">
    <property type="entry name" value="PKS_KS"/>
    <property type="match status" value="5"/>
</dbReference>
<gene>
    <name evidence="13" type="ORF">ACFPP6_02550</name>
</gene>
<dbReference type="InterPro" id="IPR014031">
    <property type="entry name" value="Ketoacyl_synth_C"/>
</dbReference>
<dbReference type="Pfam" id="PF14765">
    <property type="entry name" value="PS-DH"/>
    <property type="match status" value="3"/>
</dbReference>
<keyword evidence="14" id="KW-1185">Reference proteome</keyword>
<dbReference type="InterPro" id="IPR018201">
    <property type="entry name" value="Ketoacyl_synth_AS"/>
</dbReference>
<dbReference type="Pfam" id="PF02801">
    <property type="entry name" value="Ketoacyl-synt_C"/>
    <property type="match status" value="5"/>
</dbReference>
<dbReference type="Proteomes" id="UP001596222">
    <property type="component" value="Unassembled WGS sequence"/>
</dbReference>
<dbReference type="Pfam" id="PF08659">
    <property type="entry name" value="KR"/>
    <property type="match status" value="4"/>
</dbReference>
<dbReference type="SMART" id="SM00823">
    <property type="entry name" value="PKS_PP"/>
    <property type="match status" value="5"/>
</dbReference>
<feature type="domain" description="Ketosynthase family 3 (KS3)" evidence="11">
    <location>
        <begin position="19"/>
        <end position="447"/>
    </location>
</feature>
<dbReference type="InterPro" id="IPR009081">
    <property type="entry name" value="PP-bd_ACP"/>
</dbReference>
<name>A0ABV9ZQI5_9ACTN</name>
<feature type="region of interest" description="C-terminal hotdog fold" evidence="8">
    <location>
        <begin position="5344"/>
        <end position="5481"/>
    </location>
</feature>
<dbReference type="InterPro" id="IPR041618">
    <property type="entry name" value="PKS_DE"/>
</dbReference>
<dbReference type="PROSITE" id="PS52004">
    <property type="entry name" value="KS3_2"/>
    <property type="match status" value="5"/>
</dbReference>
<dbReference type="Gene3D" id="6.10.140.1830">
    <property type="match status" value="1"/>
</dbReference>
<dbReference type="InterPro" id="IPR042104">
    <property type="entry name" value="PKS_dehydratase_sf"/>
</dbReference>